<dbReference type="Proteomes" id="UP000642070">
    <property type="component" value="Unassembled WGS sequence"/>
</dbReference>
<protein>
    <submittedName>
        <fullName evidence="3">3-hydroxyacyl-CoA dehydrogenase</fullName>
    </submittedName>
</protein>
<dbReference type="InterPro" id="IPR002347">
    <property type="entry name" value="SDR_fam"/>
</dbReference>
<dbReference type="PRINTS" id="PR00080">
    <property type="entry name" value="SDRFAMILY"/>
</dbReference>
<dbReference type="GO" id="GO:0032787">
    <property type="term" value="P:monocarboxylic acid metabolic process"/>
    <property type="evidence" value="ECO:0007669"/>
    <property type="project" value="UniProtKB-ARBA"/>
</dbReference>
<dbReference type="SUPFAM" id="SSF51735">
    <property type="entry name" value="NAD(P)-binding Rossmann-fold domains"/>
    <property type="match status" value="1"/>
</dbReference>
<reference evidence="3" key="2">
    <citation type="submission" date="2020-09" db="EMBL/GenBank/DDBJ databases">
        <authorList>
            <person name="Sun Q."/>
            <person name="Ohkuma M."/>
        </authorList>
    </citation>
    <scope>NUCLEOTIDE SEQUENCE</scope>
    <source>
        <strain evidence="3">JCM 19831</strain>
    </source>
</reference>
<evidence type="ECO:0000313" key="3">
    <source>
        <dbReference type="EMBL" id="GGM62096.1"/>
    </source>
</evidence>
<dbReference type="InterPro" id="IPR036291">
    <property type="entry name" value="NAD(P)-bd_dom_sf"/>
</dbReference>
<keyword evidence="2" id="KW-0560">Oxidoreductase</keyword>
<proteinExistence type="inferred from homology"/>
<dbReference type="RefSeq" id="WP_190254734.1">
    <property type="nucleotide sequence ID" value="NZ_BMPI01000046.1"/>
</dbReference>
<gene>
    <name evidence="3" type="ORF">GCM10007977_074510</name>
</gene>
<dbReference type="PRINTS" id="PR00081">
    <property type="entry name" value="GDHRDH"/>
</dbReference>
<dbReference type="Gene3D" id="3.40.50.720">
    <property type="entry name" value="NAD(P)-binding Rossmann-like Domain"/>
    <property type="match status" value="1"/>
</dbReference>
<organism evidence="3 4">
    <name type="scientific">Dactylosporangium sucinum</name>
    <dbReference type="NCBI Taxonomy" id="1424081"/>
    <lineage>
        <taxon>Bacteria</taxon>
        <taxon>Bacillati</taxon>
        <taxon>Actinomycetota</taxon>
        <taxon>Actinomycetes</taxon>
        <taxon>Micromonosporales</taxon>
        <taxon>Micromonosporaceae</taxon>
        <taxon>Dactylosporangium</taxon>
    </lineage>
</organism>
<evidence type="ECO:0000256" key="1">
    <source>
        <dbReference type="ARBA" id="ARBA00006484"/>
    </source>
</evidence>
<dbReference type="EMBL" id="BMPI01000046">
    <property type="protein sequence ID" value="GGM62096.1"/>
    <property type="molecule type" value="Genomic_DNA"/>
</dbReference>
<dbReference type="CDD" id="cd05233">
    <property type="entry name" value="SDR_c"/>
    <property type="match status" value="1"/>
</dbReference>
<dbReference type="InterPro" id="IPR020904">
    <property type="entry name" value="Sc_DH/Rdtase_CS"/>
</dbReference>
<dbReference type="InterPro" id="IPR050259">
    <property type="entry name" value="SDR"/>
</dbReference>
<reference evidence="3" key="1">
    <citation type="journal article" date="2014" name="Int. J. Syst. Evol. Microbiol.">
        <title>Complete genome sequence of Corynebacterium casei LMG S-19264T (=DSM 44701T), isolated from a smear-ripened cheese.</title>
        <authorList>
            <consortium name="US DOE Joint Genome Institute (JGI-PGF)"/>
            <person name="Walter F."/>
            <person name="Albersmeier A."/>
            <person name="Kalinowski J."/>
            <person name="Ruckert C."/>
        </authorList>
    </citation>
    <scope>NUCLEOTIDE SEQUENCE</scope>
    <source>
        <strain evidence="3">JCM 19831</strain>
    </source>
</reference>
<dbReference type="FunFam" id="3.40.50.720:FF:000084">
    <property type="entry name" value="Short-chain dehydrogenase reductase"/>
    <property type="match status" value="1"/>
</dbReference>
<dbReference type="AlphaFoldDB" id="A0A917U875"/>
<keyword evidence="4" id="KW-1185">Reference proteome</keyword>
<comment type="similarity">
    <text evidence="1">Belongs to the short-chain dehydrogenases/reductases (SDR) family.</text>
</comment>
<dbReference type="GO" id="GO:0016491">
    <property type="term" value="F:oxidoreductase activity"/>
    <property type="evidence" value="ECO:0007669"/>
    <property type="project" value="UniProtKB-KW"/>
</dbReference>
<comment type="caution">
    <text evidence="3">The sequence shown here is derived from an EMBL/GenBank/DDBJ whole genome shotgun (WGS) entry which is preliminary data.</text>
</comment>
<evidence type="ECO:0000256" key="2">
    <source>
        <dbReference type="ARBA" id="ARBA00023002"/>
    </source>
</evidence>
<dbReference type="Pfam" id="PF13561">
    <property type="entry name" value="adh_short_C2"/>
    <property type="match status" value="1"/>
</dbReference>
<dbReference type="PANTHER" id="PTHR42879">
    <property type="entry name" value="3-OXOACYL-(ACYL-CARRIER-PROTEIN) REDUCTASE"/>
    <property type="match status" value="1"/>
</dbReference>
<evidence type="ECO:0000313" key="4">
    <source>
        <dbReference type="Proteomes" id="UP000642070"/>
    </source>
</evidence>
<dbReference type="PROSITE" id="PS00061">
    <property type="entry name" value="ADH_SHORT"/>
    <property type="match status" value="1"/>
</dbReference>
<accession>A0A917U875</accession>
<dbReference type="PANTHER" id="PTHR42879:SF2">
    <property type="entry name" value="3-OXOACYL-[ACYL-CARRIER-PROTEIN] REDUCTASE FABG"/>
    <property type="match status" value="1"/>
</dbReference>
<sequence length="251" mass="25412">MSAGPGRRALVTGASRGIGQAVAVALAAAGHTVAGSARTVAATAEDGVIGVPCDMDDLSAVAALPARAAEALGGPVEILVHCAGITRPARVTDIALDDWDAVMRVNVTSALRLAQGCVPAMVDAGWGRVVTIGSLYSRMGGRFAGAYAASKHALLGLTRVLALELATKGVTANVVVPGWTDTEMVRAEARSVARANGYGEDEALRRFLRGQPLGRMVTPAEVAALVTFLCGDPAASITGQAINVDGGSLQS</sequence>
<name>A0A917U875_9ACTN</name>